<accession>A0A0L8G5F2</accession>
<gene>
    <name evidence="2" type="ORF">OCBIM_22000028mg</name>
</gene>
<sequence>HTQMSVCVDVKYEICGRKKGWACLRERESQGEMEREREEREREREREKER</sequence>
<dbReference type="AlphaFoldDB" id="A0A0L8G5F2"/>
<organism evidence="2">
    <name type="scientific">Octopus bimaculoides</name>
    <name type="common">California two-spotted octopus</name>
    <dbReference type="NCBI Taxonomy" id="37653"/>
    <lineage>
        <taxon>Eukaryota</taxon>
        <taxon>Metazoa</taxon>
        <taxon>Spiralia</taxon>
        <taxon>Lophotrochozoa</taxon>
        <taxon>Mollusca</taxon>
        <taxon>Cephalopoda</taxon>
        <taxon>Coleoidea</taxon>
        <taxon>Octopodiformes</taxon>
        <taxon>Octopoda</taxon>
        <taxon>Incirrata</taxon>
        <taxon>Octopodidae</taxon>
        <taxon>Octopus</taxon>
    </lineage>
</organism>
<proteinExistence type="predicted"/>
<protein>
    <submittedName>
        <fullName evidence="2">Uncharacterized protein</fullName>
    </submittedName>
</protein>
<reference evidence="2" key="1">
    <citation type="submission" date="2015-07" db="EMBL/GenBank/DDBJ databases">
        <title>MeaNS - Measles Nucleotide Surveillance Program.</title>
        <authorList>
            <person name="Tran T."/>
            <person name="Druce J."/>
        </authorList>
    </citation>
    <scope>NUCLEOTIDE SEQUENCE</scope>
    <source>
        <strain evidence="2">UCB-OBI-ISO-001</strain>
        <tissue evidence="2">Gonad</tissue>
    </source>
</reference>
<name>A0A0L8G5F2_OCTBM</name>
<feature type="region of interest" description="Disordered" evidence="1">
    <location>
        <begin position="26"/>
        <end position="50"/>
    </location>
</feature>
<dbReference type="EMBL" id="KQ423827">
    <property type="protein sequence ID" value="KOF72108.1"/>
    <property type="molecule type" value="Genomic_DNA"/>
</dbReference>
<evidence type="ECO:0000256" key="1">
    <source>
        <dbReference type="SAM" id="MobiDB-lite"/>
    </source>
</evidence>
<feature type="non-terminal residue" evidence="2">
    <location>
        <position position="1"/>
    </location>
</feature>
<evidence type="ECO:0000313" key="2">
    <source>
        <dbReference type="EMBL" id="KOF72108.1"/>
    </source>
</evidence>